<evidence type="ECO:0000313" key="1">
    <source>
        <dbReference type="EMBL" id="CAG2239687.1"/>
    </source>
</evidence>
<keyword evidence="2" id="KW-1185">Reference proteome</keyword>
<dbReference type="AlphaFoldDB" id="A0A8S3U809"/>
<dbReference type="Proteomes" id="UP000683360">
    <property type="component" value="Unassembled WGS sequence"/>
</dbReference>
<evidence type="ECO:0000313" key="2">
    <source>
        <dbReference type="Proteomes" id="UP000683360"/>
    </source>
</evidence>
<name>A0A8S3U809_MYTED</name>
<reference evidence="1" key="1">
    <citation type="submission" date="2021-03" db="EMBL/GenBank/DDBJ databases">
        <authorList>
            <person name="Bekaert M."/>
        </authorList>
    </citation>
    <scope>NUCLEOTIDE SEQUENCE</scope>
</reference>
<protein>
    <recommendedName>
        <fullName evidence="3">Ankyrin repeat protein</fullName>
    </recommendedName>
</protein>
<dbReference type="SUPFAM" id="SSF140860">
    <property type="entry name" value="Pseudo ankyrin repeat-like"/>
    <property type="match status" value="1"/>
</dbReference>
<dbReference type="EMBL" id="CAJPWZ010002532">
    <property type="protein sequence ID" value="CAG2239687.1"/>
    <property type="molecule type" value="Genomic_DNA"/>
</dbReference>
<accession>A0A8S3U809</accession>
<sequence>MKNVLITSLYEICSTKDVRCVKATLNLVKEEKITVLHDQGFNLNHLGLQTSYYFNHNHKNCVFLVYCIWKAYTAFNEPVLEYLLSMYNKIPIDVNLLLKTFYSTDWLKGLLTSVSYKPLKWMMERFEVLVDTELIIRAACQCNLFDTVEYLSTKCETFDAISYLKIFLCENISNFDFDKDLFDFLFSKINITTPEMNSTVAAVLINQYVPDYVCKAFLPVCINNEAILNLVCKEAHIYITKLILENSHNVNIQSALISVCMENKTTDFLDFLSVGPDDEVEKLEIVKFIVGKYGYEQYDLKIVCQQAYQTRKFNIIEWLVLNTDLNLLDVHCIINSA</sequence>
<comment type="caution">
    <text evidence="1">The sequence shown here is derived from an EMBL/GenBank/DDBJ whole genome shotgun (WGS) entry which is preliminary data.</text>
</comment>
<evidence type="ECO:0008006" key="3">
    <source>
        <dbReference type="Google" id="ProtNLM"/>
    </source>
</evidence>
<proteinExistence type="predicted"/>
<gene>
    <name evidence="1" type="ORF">MEDL_52027</name>
</gene>
<organism evidence="1 2">
    <name type="scientific">Mytilus edulis</name>
    <name type="common">Blue mussel</name>
    <dbReference type="NCBI Taxonomy" id="6550"/>
    <lineage>
        <taxon>Eukaryota</taxon>
        <taxon>Metazoa</taxon>
        <taxon>Spiralia</taxon>
        <taxon>Lophotrochozoa</taxon>
        <taxon>Mollusca</taxon>
        <taxon>Bivalvia</taxon>
        <taxon>Autobranchia</taxon>
        <taxon>Pteriomorphia</taxon>
        <taxon>Mytilida</taxon>
        <taxon>Mytiloidea</taxon>
        <taxon>Mytilidae</taxon>
        <taxon>Mytilinae</taxon>
        <taxon>Mytilus</taxon>
    </lineage>
</organism>